<dbReference type="GO" id="GO:0005634">
    <property type="term" value="C:nucleus"/>
    <property type="evidence" value="ECO:0007669"/>
    <property type="project" value="TreeGrafter"/>
</dbReference>
<protein>
    <submittedName>
        <fullName evidence="9">Kinase-like domain-containing protein</fullName>
    </submittedName>
</protein>
<dbReference type="Gene3D" id="1.10.510.10">
    <property type="entry name" value="Transferase(Phosphotransferase) domain 1"/>
    <property type="match status" value="1"/>
</dbReference>
<proteinExistence type="inferred from homology"/>
<dbReference type="EMBL" id="JAGMWT010000001">
    <property type="protein sequence ID" value="KAH7138097.1"/>
    <property type="molecule type" value="Genomic_DNA"/>
</dbReference>
<dbReference type="GO" id="GO:0004713">
    <property type="term" value="F:protein tyrosine kinase activity"/>
    <property type="evidence" value="ECO:0007669"/>
    <property type="project" value="TreeGrafter"/>
</dbReference>
<sequence>MYTVVHRWLTLVLLVVIDFIALFIAPLVIVLIWLVIAFIAGLQALTKAYNGRPGLNTPGNAPKYDPTPTRRTPNPFPGFSPLVSPVLVTQIEETQNVQEVSDESRQLHIRLHSIADLVAKSSQAAHEHTTPQPFHRSRYDDAYETDQLLLPVRNDWSGRGSHVTFTHEETVPLEKGRTLGHGMNGEVVEATCMGIKLALKKIYHRYWIQNSQMKEIDILKNMKHHHIVRLVGTFTQKPYLSLLIWPVARCDLSVVLEALDVRRLYNLDFAQDHKFSNKLADHHLNMNELQDIVGQKEERMWSIFGCLTAAMVYLHQNNIRHKDIKPSNILLSQDGLWLTDFGAAKDFTSDLTSTSETRERGTLRYCAPEVSNYEQSGRSADIFSLGCVFLETVVVLTHTHTLAELAELRPSKNKSYEANLDRMDQWLALAESLEAKTQHLLYEIKQMLNGDRTGRPTAKALALRISSIDQYNSSQLPKRLHGSCCDLWFERELNVNKEQIEKLEREKQEYQRPKSCLCKLQR</sequence>
<comment type="caution">
    <text evidence="9">The sequence shown here is derived from an EMBL/GenBank/DDBJ whole genome shotgun (WGS) entry which is preliminary data.</text>
</comment>
<feature type="transmembrane region" description="Helical" evidence="7">
    <location>
        <begin position="12"/>
        <end position="42"/>
    </location>
</feature>
<dbReference type="OrthoDB" id="4062651at2759"/>
<evidence type="ECO:0000256" key="6">
    <source>
        <dbReference type="PROSITE-ProRule" id="PRU10141"/>
    </source>
</evidence>
<dbReference type="PROSITE" id="PS50011">
    <property type="entry name" value="PROTEIN_KINASE_DOM"/>
    <property type="match status" value="1"/>
</dbReference>
<keyword evidence="4 6" id="KW-0067">ATP-binding</keyword>
<evidence type="ECO:0000256" key="2">
    <source>
        <dbReference type="ARBA" id="ARBA00022741"/>
    </source>
</evidence>
<dbReference type="InterPro" id="IPR000719">
    <property type="entry name" value="Prot_kinase_dom"/>
</dbReference>
<dbReference type="Pfam" id="PF00069">
    <property type="entry name" value="Pkinase"/>
    <property type="match status" value="1"/>
</dbReference>
<feature type="domain" description="Protein kinase" evidence="8">
    <location>
        <begin position="173"/>
        <end position="472"/>
    </location>
</feature>
<keyword evidence="3 9" id="KW-0418">Kinase</keyword>
<dbReference type="PROSITE" id="PS00107">
    <property type="entry name" value="PROTEIN_KINASE_ATP"/>
    <property type="match status" value="1"/>
</dbReference>
<dbReference type="SUPFAM" id="SSF56112">
    <property type="entry name" value="Protein kinase-like (PK-like)"/>
    <property type="match status" value="1"/>
</dbReference>
<dbReference type="GO" id="GO:0110031">
    <property type="term" value="P:negative regulation of G2/MI transition of meiotic cell cycle"/>
    <property type="evidence" value="ECO:0007669"/>
    <property type="project" value="TreeGrafter"/>
</dbReference>
<dbReference type="GO" id="GO:0005524">
    <property type="term" value="F:ATP binding"/>
    <property type="evidence" value="ECO:0007669"/>
    <property type="project" value="UniProtKB-UniRule"/>
</dbReference>
<evidence type="ECO:0000256" key="3">
    <source>
        <dbReference type="ARBA" id="ARBA00022777"/>
    </source>
</evidence>
<keyword evidence="2 6" id="KW-0547">Nucleotide-binding</keyword>
<dbReference type="PANTHER" id="PTHR11042:SF190">
    <property type="entry name" value="MITOSIS INHIBITOR PROTEIN KINASE MIK1"/>
    <property type="match status" value="1"/>
</dbReference>
<name>A0A9P9EIJ0_9PLEO</name>
<dbReference type="SMART" id="SM00220">
    <property type="entry name" value="S_TKc"/>
    <property type="match status" value="1"/>
</dbReference>
<keyword evidence="10" id="KW-1185">Reference proteome</keyword>
<dbReference type="InterPro" id="IPR011009">
    <property type="entry name" value="Kinase-like_dom_sf"/>
</dbReference>
<evidence type="ECO:0000256" key="5">
    <source>
        <dbReference type="ARBA" id="ARBA00037982"/>
    </source>
</evidence>
<dbReference type="PROSITE" id="PS00108">
    <property type="entry name" value="PROTEIN_KINASE_ST"/>
    <property type="match status" value="1"/>
</dbReference>
<evidence type="ECO:0000256" key="4">
    <source>
        <dbReference type="ARBA" id="ARBA00022840"/>
    </source>
</evidence>
<feature type="binding site" evidence="6">
    <location>
        <position position="200"/>
    </location>
    <ligand>
        <name>ATP</name>
        <dbReference type="ChEBI" id="CHEBI:30616"/>
    </ligand>
</feature>
<dbReference type="InterPro" id="IPR050339">
    <property type="entry name" value="CC_SR_Kinase"/>
</dbReference>
<dbReference type="Gene3D" id="3.30.200.20">
    <property type="entry name" value="Phosphorylase Kinase, domain 1"/>
    <property type="match status" value="1"/>
</dbReference>
<organism evidence="9 10">
    <name type="scientific">Dendryphion nanum</name>
    <dbReference type="NCBI Taxonomy" id="256645"/>
    <lineage>
        <taxon>Eukaryota</taxon>
        <taxon>Fungi</taxon>
        <taxon>Dikarya</taxon>
        <taxon>Ascomycota</taxon>
        <taxon>Pezizomycotina</taxon>
        <taxon>Dothideomycetes</taxon>
        <taxon>Pleosporomycetidae</taxon>
        <taxon>Pleosporales</taxon>
        <taxon>Torulaceae</taxon>
        <taxon>Dendryphion</taxon>
    </lineage>
</organism>
<dbReference type="AlphaFoldDB" id="A0A9P9EIJ0"/>
<reference evidence="9" key="1">
    <citation type="journal article" date="2021" name="Nat. Commun.">
        <title>Genetic determinants of endophytism in the Arabidopsis root mycobiome.</title>
        <authorList>
            <person name="Mesny F."/>
            <person name="Miyauchi S."/>
            <person name="Thiergart T."/>
            <person name="Pickel B."/>
            <person name="Atanasova L."/>
            <person name="Karlsson M."/>
            <person name="Huettel B."/>
            <person name="Barry K.W."/>
            <person name="Haridas S."/>
            <person name="Chen C."/>
            <person name="Bauer D."/>
            <person name="Andreopoulos W."/>
            <person name="Pangilinan J."/>
            <person name="LaButti K."/>
            <person name="Riley R."/>
            <person name="Lipzen A."/>
            <person name="Clum A."/>
            <person name="Drula E."/>
            <person name="Henrissat B."/>
            <person name="Kohler A."/>
            <person name="Grigoriev I.V."/>
            <person name="Martin F.M."/>
            <person name="Hacquard S."/>
        </authorList>
    </citation>
    <scope>NUCLEOTIDE SEQUENCE</scope>
    <source>
        <strain evidence="9">MPI-CAGE-CH-0243</strain>
    </source>
</reference>
<keyword evidence="7" id="KW-1133">Transmembrane helix</keyword>
<evidence type="ECO:0000259" key="8">
    <source>
        <dbReference type="PROSITE" id="PS50011"/>
    </source>
</evidence>
<dbReference type="Proteomes" id="UP000700596">
    <property type="component" value="Unassembled WGS sequence"/>
</dbReference>
<evidence type="ECO:0000256" key="1">
    <source>
        <dbReference type="ARBA" id="ARBA00022679"/>
    </source>
</evidence>
<accession>A0A9P9EIJ0</accession>
<evidence type="ECO:0000313" key="10">
    <source>
        <dbReference type="Proteomes" id="UP000700596"/>
    </source>
</evidence>
<evidence type="ECO:0000313" key="9">
    <source>
        <dbReference type="EMBL" id="KAH7138097.1"/>
    </source>
</evidence>
<dbReference type="InterPro" id="IPR017441">
    <property type="entry name" value="Protein_kinase_ATP_BS"/>
</dbReference>
<dbReference type="PANTHER" id="PTHR11042">
    <property type="entry name" value="EUKARYOTIC TRANSLATION INITIATION FACTOR 2-ALPHA KINASE EIF2-ALPHA KINASE -RELATED"/>
    <property type="match status" value="1"/>
</dbReference>
<keyword evidence="7" id="KW-0472">Membrane</keyword>
<comment type="similarity">
    <text evidence="5">Belongs to the protein kinase superfamily. Ser/Thr protein kinase family. GCN2 subfamily.</text>
</comment>
<dbReference type="GO" id="GO:0005737">
    <property type="term" value="C:cytoplasm"/>
    <property type="evidence" value="ECO:0007669"/>
    <property type="project" value="TreeGrafter"/>
</dbReference>
<dbReference type="InterPro" id="IPR008271">
    <property type="entry name" value="Ser/Thr_kinase_AS"/>
</dbReference>
<keyword evidence="7" id="KW-0812">Transmembrane</keyword>
<dbReference type="CDD" id="cd00180">
    <property type="entry name" value="PKc"/>
    <property type="match status" value="1"/>
</dbReference>
<keyword evidence="1" id="KW-0808">Transferase</keyword>
<gene>
    <name evidence="9" type="ORF">B0J11DRAFT_4773</name>
</gene>
<evidence type="ECO:0000256" key="7">
    <source>
        <dbReference type="SAM" id="Phobius"/>
    </source>
</evidence>